<dbReference type="GO" id="GO:0006457">
    <property type="term" value="P:protein folding"/>
    <property type="evidence" value="ECO:0007669"/>
    <property type="project" value="TreeGrafter"/>
</dbReference>
<reference evidence="3" key="1">
    <citation type="journal article" date="2011" name="Proc. Natl. Acad. Sci. U.S.A.">
        <title>Obligate biotrophy features unraveled by the genomic analysis of rust fungi.</title>
        <authorList>
            <person name="Duplessis S."/>
            <person name="Cuomo C.A."/>
            <person name="Lin Y.-C."/>
            <person name="Aerts A."/>
            <person name="Tisserant E."/>
            <person name="Veneault-Fourrey C."/>
            <person name="Joly D.L."/>
            <person name="Hacquard S."/>
            <person name="Amselem J."/>
            <person name="Cantarel B.L."/>
            <person name="Chiu R."/>
            <person name="Coutinho P.M."/>
            <person name="Feau N."/>
            <person name="Field M."/>
            <person name="Frey P."/>
            <person name="Gelhaye E."/>
            <person name="Goldberg J."/>
            <person name="Grabherr M.G."/>
            <person name="Kodira C.D."/>
            <person name="Kohler A."/>
            <person name="Kuees U."/>
            <person name="Lindquist E.A."/>
            <person name="Lucas S.M."/>
            <person name="Mago R."/>
            <person name="Mauceli E."/>
            <person name="Morin E."/>
            <person name="Murat C."/>
            <person name="Pangilinan J.L."/>
            <person name="Park R."/>
            <person name="Pearson M."/>
            <person name="Quesneville H."/>
            <person name="Rouhier N."/>
            <person name="Sakthikumar S."/>
            <person name="Salamov A.A."/>
            <person name="Schmutz J."/>
            <person name="Selles B."/>
            <person name="Shapiro H."/>
            <person name="Tanguay P."/>
            <person name="Tuskan G.A."/>
            <person name="Henrissat B."/>
            <person name="Van de Peer Y."/>
            <person name="Rouze P."/>
            <person name="Ellis J.G."/>
            <person name="Dodds P.N."/>
            <person name="Schein J.E."/>
            <person name="Zhong S."/>
            <person name="Hamelin R.C."/>
            <person name="Grigoriev I.V."/>
            <person name="Szabo L.J."/>
            <person name="Martin F."/>
        </authorList>
    </citation>
    <scope>NUCLEOTIDE SEQUENCE [LARGE SCALE GENOMIC DNA]</scope>
    <source>
        <strain evidence="3">98AG31 / pathotype 3-4-7</strain>
    </source>
</reference>
<dbReference type="InParanoid" id="F4RLQ2"/>
<dbReference type="Gene3D" id="1.25.40.10">
    <property type="entry name" value="Tetratricopeptide repeat domain"/>
    <property type="match status" value="1"/>
</dbReference>
<evidence type="ECO:0000256" key="1">
    <source>
        <dbReference type="SAM" id="MobiDB-lite"/>
    </source>
</evidence>
<dbReference type="GO" id="GO:0005829">
    <property type="term" value="C:cytosol"/>
    <property type="evidence" value="ECO:0007669"/>
    <property type="project" value="TreeGrafter"/>
</dbReference>
<dbReference type="KEGG" id="mlr:MELLADRAFT_63178"/>
<dbReference type="InterPro" id="IPR011990">
    <property type="entry name" value="TPR-like_helical_dom_sf"/>
</dbReference>
<dbReference type="EMBL" id="GL883107">
    <property type="protein sequence ID" value="EGG06575.1"/>
    <property type="molecule type" value="Genomic_DNA"/>
</dbReference>
<dbReference type="Proteomes" id="UP000001072">
    <property type="component" value="Unassembled WGS sequence"/>
</dbReference>
<dbReference type="PANTHER" id="PTHR46035:SF1">
    <property type="entry name" value="TETRATRICOPEPTIDE REPEAT PROTEIN 4"/>
    <property type="match status" value="1"/>
</dbReference>
<dbReference type="AlphaFoldDB" id="F4RLQ2"/>
<dbReference type="STRING" id="747676.F4RLQ2"/>
<sequence>MDDDCTEKLHDSVEFCTEEPWCLGKWEDARDQPPWPIGKELPLNRPFERAVNAIRKKGNEAFVSKDYNKAVELYCDAIDLSDSQRVKSPIPGIPYQYPIQEVSRRAIYSNRAACYLAQGKYQACLDDCDECLTGVFPIPMAPPLRKAAYRRAQALWYMGKIEDALAACDAVYLNEFAALPESERPPGDESFLKLKQTIEASIEDEEEEESSSKAKVIKKKGKKKASRKA</sequence>
<organism evidence="3">
    <name type="scientific">Melampsora larici-populina (strain 98AG31 / pathotype 3-4-7)</name>
    <name type="common">Poplar leaf rust fungus</name>
    <dbReference type="NCBI Taxonomy" id="747676"/>
    <lineage>
        <taxon>Eukaryota</taxon>
        <taxon>Fungi</taxon>
        <taxon>Dikarya</taxon>
        <taxon>Basidiomycota</taxon>
        <taxon>Pucciniomycotina</taxon>
        <taxon>Pucciniomycetes</taxon>
        <taxon>Pucciniales</taxon>
        <taxon>Melampsoraceae</taxon>
        <taxon>Melampsora</taxon>
    </lineage>
</organism>
<dbReference type="GO" id="GO:0051879">
    <property type="term" value="F:Hsp90 protein binding"/>
    <property type="evidence" value="ECO:0007669"/>
    <property type="project" value="TreeGrafter"/>
</dbReference>
<protein>
    <submittedName>
        <fullName evidence="2">Uncharacterized protein</fullName>
    </submittedName>
</protein>
<feature type="region of interest" description="Disordered" evidence="1">
    <location>
        <begin position="201"/>
        <end position="229"/>
    </location>
</feature>
<gene>
    <name evidence="2" type="ORF">MELLADRAFT_63178</name>
</gene>
<accession>F4RLQ2</accession>
<feature type="compositionally biased region" description="Basic residues" evidence="1">
    <location>
        <begin position="215"/>
        <end position="229"/>
    </location>
</feature>
<dbReference type="GO" id="GO:0005634">
    <property type="term" value="C:nucleus"/>
    <property type="evidence" value="ECO:0007669"/>
    <property type="project" value="TreeGrafter"/>
</dbReference>
<dbReference type="GeneID" id="18930044"/>
<evidence type="ECO:0000313" key="3">
    <source>
        <dbReference type="Proteomes" id="UP000001072"/>
    </source>
</evidence>
<dbReference type="HOGENOM" id="CLU_1210067_0_0_1"/>
<proteinExistence type="predicted"/>
<name>F4RLQ2_MELLP</name>
<dbReference type="PANTHER" id="PTHR46035">
    <property type="entry name" value="TETRATRICOPEPTIDE REPEAT PROTEIN 4"/>
    <property type="match status" value="1"/>
</dbReference>
<dbReference type="SUPFAM" id="SSF48452">
    <property type="entry name" value="TPR-like"/>
    <property type="match status" value="1"/>
</dbReference>
<dbReference type="InterPro" id="IPR019734">
    <property type="entry name" value="TPR_rpt"/>
</dbReference>
<dbReference type="GO" id="GO:0030544">
    <property type="term" value="F:Hsp70 protein binding"/>
    <property type="evidence" value="ECO:0007669"/>
    <property type="project" value="TreeGrafter"/>
</dbReference>
<evidence type="ECO:0000313" key="2">
    <source>
        <dbReference type="EMBL" id="EGG06575.1"/>
    </source>
</evidence>
<dbReference type="RefSeq" id="XP_007410015.1">
    <property type="nucleotide sequence ID" value="XM_007409953.1"/>
</dbReference>
<dbReference type="SMART" id="SM00028">
    <property type="entry name" value="TPR"/>
    <property type="match status" value="3"/>
</dbReference>
<dbReference type="OrthoDB" id="2423701at2759"/>
<keyword evidence="3" id="KW-1185">Reference proteome</keyword>
<dbReference type="VEuPathDB" id="FungiDB:MELLADRAFT_63178"/>